<dbReference type="GO" id="GO:0046872">
    <property type="term" value="F:metal ion binding"/>
    <property type="evidence" value="ECO:0007669"/>
    <property type="project" value="InterPro"/>
</dbReference>
<feature type="domain" description="XPG-I" evidence="8">
    <location>
        <begin position="240"/>
        <end position="310"/>
    </location>
</feature>
<feature type="compositionally biased region" description="Low complexity" evidence="7">
    <location>
        <begin position="897"/>
        <end position="908"/>
    </location>
</feature>
<dbReference type="VEuPathDB" id="TriTrypDB:Lsey_0195_0130"/>
<feature type="region of interest" description="Disordered" evidence="7">
    <location>
        <begin position="688"/>
        <end position="805"/>
    </location>
</feature>
<comment type="subcellular location">
    <subcellularLocation>
        <location evidence="1">Nucleus</location>
    </subcellularLocation>
</comment>
<dbReference type="InterPro" id="IPR006084">
    <property type="entry name" value="XPG/Rad2"/>
</dbReference>
<evidence type="ECO:0000256" key="3">
    <source>
        <dbReference type="ARBA" id="ARBA00022763"/>
    </source>
</evidence>
<dbReference type="GO" id="GO:0005634">
    <property type="term" value="C:nucleus"/>
    <property type="evidence" value="ECO:0007669"/>
    <property type="project" value="UniProtKB-SubCell"/>
</dbReference>
<keyword evidence="3" id="KW-0227">DNA damage</keyword>
<protein>
    <recommendedName>
        <fullName evidence="12">Exonuclease 1</fullName>
    </recommendedName>
</protein>
<dbReference type="SMART" id="SM00484">
    <property type="entry name" value="XPGI"/>
    <property type="match status" value="1"/>
</dbReference>
<accession>A0A0N1PCG6</accession>
<proteinExistence type="predicted"/>
<sequence>MGIKGLWQALREYVDDGHLSQFRGQRVAVDMYVWLHRCVHRCVGINTEAVLAYLDAKYGDTGSDSANLLGPSAPPPLVMKGYSDSATAVPSTSAATHTCDIPLPSIDDVLALDSQFIALVLDKVAALQRFGVTPVCVFDGDEMPMKGNTNEERQRRRQDAFTEAMLRLEQLYCDERRRLETTRTAGNERARSTAEQPLKQRSRVMLPHSSRLYEEAVLLLEKAVDISTELAHAVIQVLKEERNVECIVAPYEADAQLAYLCREGYVAAAASEDSDLIAYYCPCVISKLDTFSGKCEVLQPAVCAPQFFRSVAATATLPGSSHISGTARPLNGGGGGSHRSGVHTRMRAAAAQPLYHSPQSPYGNSLDRSSEDSVRGAAATAFTYESFLLGCIMSGCDYVANLRNVGIKKAFKIVAHATSLRQVFTILETEYGFPTEELARYRRRLLEAFYCFAHHLVYCPLRQAIFPLHPLPAPPSSGPEGSVAALLKTELVGERWAKDVAQNVCARCLCDPCTLRLYRGTYQSCVTRYLQRARRGQTSLKAYAGFGELSSNRVVVHLGSSRHTLAGEKHARSEGNTGSHDDFGPPLKKVHVASGLLGAGGRSGGSSDGGPGEVVVVRSRYFLMRGRTAVCEQWSASEEESEEVEGGDGSHNCAEERRCVANASGAQDMFSLHTAPPRNAHDTIQKDLGVSQSPGHAASPPSSSSPTTRTENCLAEDSTSDAEPVTRAHWVMGSAHARGRGMHVKVEGSRGTPEGGEGCAAASTRNGGSESRRSTPTLRVADSTGGTHHSDEAGGDSDEINNMENRSDDNLAASRSADQTEACLAESPDVEPYVYSIGGGAPTSEALPEELKTNASAPQCACPFGYWQCNRAHSVFESCFRGKPWCRDGGPPPSPTPSLASPAAPASPESTGAKATAPAPSLDAMCGPHVSAPASPGSNTGGSVAIGAAPQGYIPHAFRPPRSTAVPLASTDASLAARTNTDTTVSAACTSSSTSPASSAFEGDDSSPRRNSEVSVAVLHPRGMTRESPGAVEACNASRNAVASSALSSPLLLPPSSHGAPRKVSVFDKMKFKKST</sequence>
<dbReference type="SUPFAM" id="SSF88723">
    <property type="entry name" value="PIN domain-like"/>
    <property type="match status" value="2"/>
</dbReference>
<feature type="compositionally biased region" description="Basic and acidic residues" evidence="7">
    <location>
        <begin position="565"/>
        <end position="583"/>
    </location>
</feature>
<keyword evidence="5" id="KW-0234">DNA repair</keyword>
<feature type="region of interest" description="Disordered" evidence="7">
    <location>
        <begin position="323"/>
        <end position="342"/>
    </location>
</feature>
<dbReference type="Proteomes" id="UP000038009">
    <property type="component" value="Unassembled WGS sequence"/>
</dbReference>
<dbReference type="EMBL" id="LJSK01000195">
    <property type="protein sequence ID" value="KPI85320.1"/>
    <property type="molecule type" value="Genomic_DNA"/>
</dbReference>
<evidence type="ECO:0000259" key="8">
    <source>
        <dbReference type="SMART" id="SM00484"/>
    </source>
</evidence>
<dbReference type="InterPro" id="IPR044752">
    <property type="entry name" value="PIN-like_EXO1"/>
</dbReference>
<feature type="domain" description="XPG N-terminal" evidence="9">
    <location>
        <begin position="1"/>
        <end position="160"/>
    </location>
</feature>
<feature type="region of interest" description="Disordered" evidence="7">
    <location>
        <begin position="890"/>
        <end position="943"/>
    </location>
</feature>
<dbReference type="InterPro" id="IPR036279">
    <property type="entry name" value="5-3_exonuclease_C_sf"/>
</dbReference>
<dbReference type="Pfam" id="PF00867">
    <property type="entry name" value="XPG_I"/>
    <property type="match status" value="1"/>
</dbReference>
<feature type="region of interest" description="Disordered" evidence="7">
    <location>
        <begin position="565"/>
        <end position="585"/>
    </location>
</feature>
<gene>
    <name evidence="10" type="ORF">ABL78_5632</name>
</gene>
<dbReference type="Gene3D" id="3.40.50.1010">
    <property type="entry name" value="5'-nuclease"/>
    <property type="match status" value="1"/>
</dbReference>
<dbReference type="OMA" id="CAPHFFR"/>
<dbReference type="PANTHER" id="PTHR11081:SF65">
    <property type="entry name" value="DNA DAMAGE-INDUCIBLE PROTEIN DIN7-RELATED"/>
    <property type="match status" value="1"/>
</dbReference>
<evidence type="ECO:0000256" key="7">
    <source>
        <dbReference type="SAM" id="MobiDB-lite"/>
    </source>
</evidence>
<dbReference type="SMART" id="SM00485">
    <property type="entry name" value="XPGN"/>
    <property type="match status" value="1"/>
</dbReference>
<evidence type="ECO:0000256" key="2">
    <source>
        <dbReference type="ARBA" id="ARBA00022722"/>
    </source>
</evidence>
<evidence type="ECO:0000256" key="1">
    <source>
        <dbReference type="ARBA" id="ARBA00004123"/>
    </source>
</evidence>
<feature type="region of interest" description="Disordered" evidence="7">
    <location>
        <begin position="980"/>
        <end position="1012"/>
    </location>
</feature>
<dbReference type="AlphaFoldDB" id="A0A0N1PCG6"/>
<dbReference type="InterPro" id="IPR019974">
    <property type="entry name" value="XPG_CS"/>
</dbReference>
<feature type="compositionally biased region" description="Polar residues" evidence="7">
    <location>
        <begin position="763"/>
        <end position="777"/>
    </location>
</feature>
<dbReference type="InterPro" id="IPR029060">
    <property type="entry name" value="PIN-like_dom_sf"/>
</dbReference>
<evidence type="ECO:0000256" key="6">
    <source>
        <dbReference type="ARBA" id="ARBA00023242"/>
    </source>
</evidence>
<organism evidence="10 11">
    <name type="scientific">Leptomonas seymouri</name>
    <dbReference type="NCBI Taxonomy" id="5684"/>
    <lineage>
        <taxon>Eukaryota</taxon>
        <taxon>Discoba</taxon>
        <taxon>Euglenozoa</taxon>
        <taxon>Kinetoplastea</taxon>
        <taxon>Metakinetoplastina</taxon>
        <taxon>Trypanosomatida</taxon>
        <taxon>Trypanosomatidae</taxon>
        <taxon>Leishmaniinae</taxon>
        <taxon>Leptomonas</taxon>
    </lineage>
</organism>
<reference evidence="10 11" key="1">
    <citation type="journal article" date="2015" name="PLoS Pathog.">
        <title>Leptomonas seymouri: Adaptations to the Dixenous Life Cycle Analyzed by Genome Sequencing, Transcriptome Profiling and Co-infection with Leishmania donovani.</title>
        <authorList>
            <person name="Kraeva N."/>
            <person name="Butenko A."/>
            <person name="Hlavacova J."/>
            <person name="Kostygov A."/>
            <person name="Myskova J."/>
            <person name="Grybchuk D."/>
            <person name="Lestinova T."/>
            <person name="Votypka J."/>
            <person name="Volf P."/>
            <person name="Opperdoes F."/>
            <person name="Flegontov P."/>
            <person name="Lukes J."/>
            <person name="Yurchenko V."/>
        </authorList>
    </citation>
    <scope>NUCLEOTIDE SEQUENCE [LARGE SCALE GENOMIC DNA]</scope>
    <source>
        <strain evidence="10 11">ATCC 30220</strain>
    </source>
</reference>
<dbReference type="InterPro" id="IPR006086">
    <property type="entry name" value="XPG-I_dom"/>
</dbReference>
<evidence type="ECO:0000259" key="9">
    <source>
        <dbReference type="SMART" id="SM00485"/>
    </source>
</evidence>
<dbReference type="InterPro" id="IPR006085">
    <property type="entry name" value="XPG_DNA_repair_N"/>
</dbReference>
<dbReference type="SUPFAM" id="SSF47807">
    <property type="entry name" value="5' to 3' exonuclease, C-terminal subdomain"/>
    <property type="match status" value="1"/>
</dbReference>
<feature type="compositionally biased region" description="Low complexity" evidence="7">
    <location>
        <begin position="691"/>
        <end position="706"/>
    </location>
</feature>
<name>A0A0N1PCG6_LEPSE</name>
<dbReference type="Gene3D" id="1.10.150.20">
    <property type="entry name" value="5' to 3' exonuclease, C-terminal subdomain"/>
    <property type="match status" value="1"/>
</dbReference>
<evidence type="ECO:0008006" key="12">
    <source>
        <dbReference type="Google" id="ProtNLM"/>
    </source>
</evidence>
<dbReference type="PANTHER" id="PTHR11081">
    <property type="entry name" value="FLAP ENDONUCLEASE FAMILY MEMBER"/>
    <property type="match status" value="1"/>
</dbReference>
<dbReference type="GO" id="GO:0006281">
    <property type="term" value="P:DNA repair"/>
    <property type="evidence" value="ECO:0007669"/>
    <property type="project" value="UniProtKB-KW"/>
</dbReference>
<evidence type="ECO:0000256" key="5">
    <source>
        <dbReference type="ARBA" id="ARBA00023204"/>
    </source>
</evidence>
<evidence type="ECO:0000313" key="10">
    <source>
        <dbReference type="EMBL" id="KPI85320.1"/>
    </source>
</evidence>
<evidence type="ECO:0000313" key="11">
    <source>
        <dbReference type="Proteomes" id="UP000038009"/>
    </source>
</evidence>
<keyword evidence="11" id="KW-1185">Reference proteome</keyword>
<evidence type="ECO:0000256" key="4">
    <source>
        <dbReference type="ARBA" id="ARBA00022801"/>
    </source>
</evidence>
<dbReference type="Pfam" id="PF00752">
    <property type="entry name" value="XPG_N"/>
    <property type="match status" value="2"/>
</dbReference>
<comment type="caution">
    <text evidence="10">The sequence shown here is derived from an EMBL/GenBank/DDBJ whole genome shotgun (WGS) entry which is preliminary data.</text>
</comment>
<dbReference type="PRINTS" id="PR00853">
    <property type="entry name" value="XPGRADSUPER"/>
</dbReference>
<dbReference type="OrthoDB" id="26491at2759"/>
<keyword evidence="6" id="KW-0539">Nucleus</keyword>
<dbReference type="PROSITE" id="PS00842">
    <property type="entry name" value="XPG_2"/>
    <property type="match status" value="1"/>
</dbReference>
<dbReference type="GO" id="GO:0017108">
    <property type="term" value="F:5'-flap endonuclease activity"/>
    <property type="evidence" value="ECO:0007669"/>
    <property type="project" value="TreeGrafter"/>
</dbReference>
<keyword evidence="4" id="KW-0378">Hydrolase</keyword>
<feature type="compositionally biased region" description="Low complexity" evidence="7">
    <location>
        <begin position="983"/>
        <end position="1000"/>
    </location>
</feature>
<keyword evidence="2" id="KW-0540">Nuclease</keyword>
<dbReference type="CDD" id="cd09857">
    <property type="entry name" value="PIN_EXO1"/>
    <property type="match status" value="1"/>
</dbReference>